<dbReference type="AlphaFoldDB" id="A0ABD1MBY5"/>
<accession>A0ABD1MBY5</accession>
<reference evidence="1 2" key="1">
    <citation type="submission" date="2024-08" db="EMBL/GenBank/DDBJ databases">
        <title>Insights into the chromosomal genome structure of Flemingia macrophylla.</title>
        <authorList>
            <person name="Ding Y."/>
            <person name="Zhao Y."/>
            <person name="Bi W."/>
            <person name="Wu M."/>
            <person name="Zhao G."/>
            <person name="Gong Y."/>
            <person name="Li W."/>
            <person name="Zhang P."/>
        </authorList>
    </citation>
    <scope>NUCLEOTIDE SEQUENCE [LARGE SCALE GENOMIC DNA]</scope>
    <source>
        <strain evidence="1">DYQJB</strain>
        <tissue evidence="1">Leaf</tissue>
    </source>
</reference>
<name>A0ABD1MBY5_9FABA</name>
<gene>
    <name evidence="1" type="ORF">Fmac_014475</name>
</gene>
<sequence length="60" mass="7112">MEFVVLQNSFPPAKLSRYVCTLMEHCVLPWIIQCFYFMDFWGNSVYLFCSSVTYIKNSLT</sequence>
<organism evidence="1 2">
    <name type="scientific">Flemingia macrophylla</name>
    <dbReference type="NCBI Taxonomy" id="520843"/>
    <lineage>
        <taxon>Eukaryota</taxon>
        <taxon>Viridiplantae</taxon>
        <taxon>Streptophyta</taxon>
        <taxon>Embryophyta</taxon>
        <taxon>Tracheophyta</taxon>
        <taxon>Spermatophyta</taxon>
        <taxon>Magnoliopsida</taxon>
        <taxon>eudicotyledons</taxon>
        <taxon>Gunneridae</taxon>
        <taxon>Pentapetalae</taxon>
        <taxon>rosids</taxon>
        <taxon>fabids</taxon>
        <taxon>Fabales</taxon>
        <taxon>Fabaceae</taxon>
        <taxon>Papilionoideae</taxon>
        <taxon>50 kb inversion clade</taxon>
        <taxon>NPAAA clade</taxon>
        <taxon>indigoferoid/millettioid clade</taxon>
        <taxon>Phaseoleae</taxon>
        <taxon>Flemingia</taxon>
    </lineage>
</organism>
<evidence type="ECO:0000313" key="2">
    <source>
        <dbReference type="Proteomes" id="UP001603857"/>
    </source>
</evidence>
<keyword evidence="2" id="KW-1185">Reference proteome</keyword>
<evidence type="ECO:0000313" key="1">
    <source>
        <dbReference type="EMBL" id="KAL2333262.1"/>
    </source>
</evidence>
<dbReference type="EMBL" id="JBGMDY010000005">
    <property type="protein sequence ID" value="KAL2333262.1"/>
    <property type="molecule type" value="Genomic_DNA"/>
</dbReference>
<proteinExistence type="predicted"/>
<protein>
    <submittedName>
        <fullName evidence="1">Uncharacterized protein</fullName>
    </submittedName>
</protein>
<dbReference type="Proteomes" id="UP001603857">
    <property type="component" value="Unassembled WGS sequence"/>
</dbReference>
<comment type="caution">
    <text evidence="1">The sequence shown here is derived from an EMBL/GenBank/DDBJ whole genome shotgun (WGS) entry which is preliminary data.</text>
</comment>